<reference evidence="2 3" key="1">
    <citation type="journal article" date="2007" name="Nat. Biotechnol.">
        <title>Complete genome sequence of the myxobacterium Sorangium cellulosum.</title>
        <authorList>
            <person name="Schneiker S."/>
            <person name="Perlova O."/>
            <person name="Kaiser O."/>
            <person name="Gerth K."/>
            <person name="Alici A."/>
            <person name="Altmeyer M.O."/>
            <person name="Bartels D."/>
            <person name="Bekel T."/>
            <person name="Beyer S."/>
            <person name="Bode E."/>
            <person name="Bode H.B."/>
            <person name="Bolten C.J."/>
            <person name="Choudhuri J.V."/>
            <person name="Doss S."/>
            <person name="Elnakady Y.A."/>
            <person name="Frank B."/>
            <person name="Gaigalat L."/>
            <person name="Goesmann A."/>
            <person name="Groeger C."/>
            <person name="Gross F."/>
            <person name="Jelsbak L."/>
            <person name="Jelsbak L."/>
            <person name="Kalinowski J."/>
            <person name="Kegler C."/>
            <person name="Knauber T."/>
            <person name="Konietzny S."/>
            <person name="Kopp M."/>
            <person name="Krause L."/>
            <person name="Krug D."/>
            <person name="Linke B."/>
            <person name="Mahmud T."/>
            <person name="Martinez-Arias R."/>
            <person name="McHardy A.C."/>
            <person name="Merai M."/>
            <person name="Meyer F."/>
            <person name="Mormann S."/>
            <person name="Munoz-Dorado J."/>
            <person name="Perez J."/>
            <person name="Pradella S."/>
            <person name="Rachid S."/>
            <person name="Raddatz G."/>
            <person name="Rosenau F."/>
            <person name="Rueckert C."/>
            <person name="Sasse F."/>
            <person name="Scharfe M."/>
            <person name="Schuster S.C."/>
            <person name="Suen G."/>
            <person name="Treuner-Lange A."/>
            <person name="Velicer G.J."/>
            <person name="Vorholter F.-J."/>
            <person name="Weissman K.J."/>
            <person name="Welch R.D."/>
            <person name="Wenzel S.C."/>
            <person name="Whitworth D.E."/>
            <person name="Wilhelm S."/>
            <person name="Wittmann C."/>
            <person name="Bloecker H."/>
            <person name="Puehler A."/>
            <person name="Mueller R."/>
        </authorList>
    </citation>
    <scope>NUCLEOTIDE SEQUENCE [LARGE SCALE GENOMIC DNA]</scope>
    <source>
        <strain evidence="3">So ce56</strain>
    </source>
</reference>
<dbReference type="Proteomes" id="UP000002139">
    <property type="component" value="Chromosome"/>
</dbReference>
<dbReference type="HOGENOM" id="CLU_899877_0_0_7"/>
<accession>A9F481</accession>
<sequence length="309" mass="31920">MRQPSCAWTHDADRTAPSFSDFPLTVVPATAEDTGAADGVSRIVDMILTSFGPITMLVQSNTEAESLRGRFRPSYGWGGHDGEYLPRSSDAADGADGRYGGDACSAATVAGGPAVVNPCEGGLPSVGGKGGDGLPGGAEDGRISEAGWEADWAGDGGRGTPGQGGGGGGGRRGGLGVCGAASKGLVGPHAALPSPLPPVARPLLCVCDGHDKNARWLVSVHDEIGKPCQTHPTRPVTGGGPAVRRLRNSVECRLDLFGEPCRYAWIPFRVPRRSLLGFRECGWQDLKELHDVRLQPPGCGAWLPAKGPA</sequence>
<organism evidence="2 3">
    <name type="scientific">Sorangium cellulosum (strain So ce56)</name>
    <name type="common">Polyangium cellulosum (strain So ce56)</name>
    <dbReference type="NCBI Taxonomy" id="448385"/>
    <lineage>
        <taxon>Bacteria</taxon>
        <taxon>Pseudomonadati</taxon>
        <taxon>Myxococcota</taxon>
        <taxon>Polyangia</taxon>
        <taxon>Polyangiales</taxon>
        <taxon>Polyangiaceae</taxon>
        <taxon>Sorangium</taxon>
    </lineage>
</organism>
<feature type="compositionally biased region" description="Gly residues" evidence="1">
    <location>
        <begin position="154"/>
        <end position="171"/>
    </location>
</feature>
<protein>
    <submittedName>
        <fullName evidence="2">PE-PGRS family protein</fullName>
    </submittedName>
</protein>
<evidence type="ECO:0000313" key="2">
    <source>
        <dbReference type="EMBL" id="CAN97683.1"/>
    </source>
</evidence>
<name>A9F481_SORC5</name>
<evidence type="ECO:0000256" key="1">
    <source>
        <dbReference type="SAM" id="MobiDB-lite"/>
    </source>
</evidence>
<dbReference type="AlphaFoldDB" id="A9F481"/>
<evidence type="ECO:0000313" key="3">
    <source>
        <dbReference type="Proteomes" id="UP000002139"/>
    </source>
</evidence>
<feature type="region of interest" description="Disordered" evidence="1">
    <location>
        <begin position="149"/>
        <end position="171"/>
    </location>
</feature>
<keyword evidence="3" id="KW-1185">Reference proteome</keyword>
<proteinExistence type="predicted"/>
<gene>
    <name evidence="2" type="ordered locus">sce7514</name>
</gene>
<dbReference type="KEGG" id="scl:sce7514"/>
<dbReference type="EMBL" id="AM746676">
    <property type="protein sequence ID" value="CAN97683.1"/>
    <property type="molecule type" value="Genomic_DNA"/>
</dbReference>